<dbReference type="PANTHER" id="PTHR30349">
    <property type="entry name" value="PHAGE INTEGRASE-RELATED"/>
    <property type="match status" value="1"/>
</dbReference>
<keyword evidence="4" id="KW-0233">DNA recombination</keyword>
<sequence>MIRKRHFWHLDWRSEFKRLEGAYAPATMRSYRADVEAFENWCVAQGIDRPFPASVETVCRFLEDEGACKAPSTVQRRLYAIRKVHRLLRLPDPTYDEDINLTFRRVRRANAVRPRQAKGLTRQYLDQFLESEPDSPWGLRNRAMLSLGYELLTRRSELIALRNSDITLRDDGTLRVLIRRSKADPFGAGRVAFTSARTAKLLKQWLDCRGPDIEWLFCPIYQGKVIDRCLETTTVKRVVKEAAKRCELRPDEVASFSGHSMRVGAAHDLLKRGFDTAAIMRAGGWKSVNVLARYLENAEQNVWDEPA</sequence>
<dbReference type="Pfam" id="PF02899">
    <property type="entry name" value="Phage_int_SAM_1"/>
    <property type="match status" value="1"/>
</dbReference>
<dbReference type="EMBL" id="CP127221">
    <property type="protein sequence ID" value="WIW95955.1"/>
    <property type="molecule type" value="Genomic_DNA"/>
</dbReference>
<dbReference type="KEGG" id="arue:QQX03_02275"/>
<protein>
    <submittedName>
        <fullName evidence="8">Tyrosine-type recombinase/integrase</fullName>
    </submittedName>
</protein>
<dbReference type="InterPro" id="IPR050090">
    <property type="entry name" value="Tyrosine_recombinase_XerCD"/>
</dbReference>
<evidence type="ECO:0000256" key="4">
    <source>
        <dbReference type="ARBA" id="ARBA00023172"/>
    </source>
</evidence>
<proteinExistence type="predicted"/>
<evidence type="ECO:0000256" key="1">
    <source>
        <dbReference type="ARBA" id="ARBA00022829"/>
    </source>
</evidence>
<keyword evidence="2" id="KW-0229">DNA integration</keyword>
<dbReference type="SUPFAM" id="SSF47823">
    <property type="entry name" value="lambda integrase-like, N-terminal domain"/>
    <property type="match status" value="1"/>
</dbReference>
<organism evidence="8 9">
    <name type="scientific">Altererythrobacter rubellus</name>
    <dbReference type="NCBI Taxonomy" id="2173831"/>
    <lineage>
        <taxon>Bacteria</taxon>
        <taxon>Pseudomonadati</taxon>
        <taxon>Pseudomonadota</taxon>
        <taxon>Alphaproteobacteria</taxon>
        <taxon>Sphingomonadales</taxon>
        <taxon>Erythrobacteraceae</taxon>
        <taxon>Altererythrobacter</taxon>
    </lineage>
</organism>
<dbReference type="GO" id="GO:0003677">
    <property type="term" value="F:DNA binding"/>
    <property type="evidence" value="ECO:0007669"/>
    <property type="project" value="UniProtKB-UniRule"/>
</dbReference>
<dbReference type="SUPFAM" id="SSF56349">
    <property type="entry name" value="DNA breaking-rejoining enzymes"/>
    <property type="match status" value="1"/>
</dbReference>
<dbReference type="InterPro" id="IPR011010">
    <property type="entry name" value="DNA_brk_join_enz"/>
</dbReference>
<feature type="domain" description="Tyr recombinase" evidence="6">
    <location>
        <begin position="115"/>
        <end position="307"/>
    </location>
</feature>
<dbReference type="Gene3D" id="1.10.443.10">
    <property type="entry name" value="Intergrase catalytic core"/>
    <property type="match status" value="1"/>
</dbReference>
<dbReference type="AlphaFoldDB" id="A0A9Y2B8F5"/>
<evidence type="ECO:0000256" key="2">
    <source>
        <dbReference type="ARBA" id="ARBA00022908"/>
    </source>
</evidence>
<dbReference type="Pfam" id="PF00589">
    <property type="entry name" value="Phage_integrase"/>
    <property type="match status" value="1"/>
</dbReference>
<keyword evidence="9" id="KW-1185">Reference proteome</keyword>
<dbReference type="RefSeq" id="WP_285976267.1">
    <property type="nucleotide sequence ID" value="NZ_CP127221.1"/>
</dbReference>
<dbReference type="InterPro" id="IPR004107">
    <property type="entry name" value="Integrase_SAM-like_N"/>
</dbReference>
<evidence type="ECO:0000256" key="5">
    <source>
        <dbReference type="PROSITE-ProRule" id="PRU01248"/>
    </source>
</evidence>
<reference evidence="8 9" key="1">
    <citation type="submission" date="2023-06" db="EMBL/GenBank/DDBJ databases">
        <title>Altererythrobacter rubellus NBRC 112769 genome.</title>
        <authorList>
            <person name="Zhang K."/>
        </authorList>
    </citation>
    <scope>NUCLEOTIDE SEQUENCE [LARGE SCALE GENOMIC DNA]</scope>
    <source>
        <strain evidence="8 9">NBRC 112769</strain>
    </source>
</reference>
<evidence type="ECO:0000259" key="6">
    <source>
        <dbReference type="PROSITE" id="PS51898"/>
    </source>
</evidence>
<dbReference type="PROSITE" id="PS51900">
    <property type="entry name" value="CB"/>
    <property type="match status" value="1"/>
</dbReference>
<dbReference type="GO" id="GO:0006310">
    <property type="term" value="P:DNA recombination"/>
    <property type="evidence" value="ECO:0007669"/>
    <property type="project" value="UniProtKB-KW"/>
</dbReference>
<feature type="domain" description="Core-binding (CB)" evidence="7">
    <location>
        <begin position="14"/>
        <end position="89"/>
    </location>
</feature>
<dbReference type="Gene3D" id="1.10.150.130">
    <property type="match status" value="1"/>
</dbReference>
<dbReference type="InterPro" id="IPR010998">
    <property type="entry name" value="Integrase_recombinase_N"/>
</dbReference>
<gene>
    <name evidence="8" type="ORF">QQX03_02275</name>
</gene>
<dbReference type="InterPro" id="IPR002104">
    <property type="entry name" value="Integrase_catalytic"/>
</dbReference>
<accession>A0A9Y2B8F5</accession>
<evidence type="ECO:0000313" key="8">
    <source>
        <dbReference type="EMBL" id="WIW95955.1"/>
    </source>
</evidence>
<keyword evidence="1" id="KW-0159">Chromosome partition</keyword>
<dbReference type="Proteomes" id="UP001231445">
    <property type="component" value="Chromosome"/>
</dbReference>
<evidence type="ECO:0000313" key="9">
    <source>
        <dbReference type="Proteomes" id="UP001231445"/>
    </source>
</evidence>
<dbReference type="PANTHER" id="PTHR30349:SF81">
    <property type="entry name" value="TYROSINE RECOMBINASE XERC"/>
    <property type="match status" value="1"/>
</dbReference>
<evidence type="ECO:0000256" key="3">
    <source>
        <dbReference type="ARBA" id="ARBA00023125"/>
    </source>
</evidence>
<keyword evidence="3 5" id="KW-0238">DNA-binding</keyword>
<name>A0A9Y2B8F5_9SPHN</name>
<dbReference type="PROSITE" id="PS51898">
    <property type="entry name" value="TYR_RECOMBINASE"/>
    <property type="match status" value="1"/>
</dbReference>
<evidence type="ECO:0000259" key="7">
    <source>
        <dbReference type="PROSITE" id="PS51900"/>
    </source>
</evidence>
<dbReference type="InterPro" id="IPR013762">
    <property type="entry name" value="Integrase-like_cat_sf"/>
</dbReference>
<dbReference type="GO" id="GO:0007059">
    <property type="term" value="P:chromosome segregation"/>
    <property type="evidence" value="ECO:0007669"/>
    <property type="project" value="UniProtKB-KW"/>
</dbReference>
<dbReference type="GO" id="GO:0015074">
    <property type="term" value="P:DNA integration"/>
    <property type="evidence" value="ECO:0007669"/>
    <property type="project" value="UniProtKB-KW"/>
</dbReference>
<dbReference type="InterPro" id="IPR044068">
    <property type="entry name" value="CB"/>
</dbReference>